<dbReference type="SUPFAM" id="SSF53474">
    <property type="entry name" value="alpha/beta-Hydrolases"/>
    <property type="match status" value="1"/>
</dbReference>
<evidence type="ECO:0000313" key="4">
    <source>
        <dbReference type="EMBL" id="GGG83104.1"/>
    </source>
</evidence>
<dbReference type="Gene3D" id="3.40.50.1820">
    <property type="entry name" value="alpha/beta hydrolase"/>
    <property type="match status" value="1"/>
</dbReference>
<dbReference type="Pfam" id="PF08386">
    <property type="entry name" value="Abhydrolase_4"/>
    <property type="match status" value="1"/>
</dbReference>
<evidence type="ECO:0000313" key="5">
    <source>
        <dbReference type="Proteomes" id="UP000617145"/>
    </source>
</evidence>
<dbReference type="InterPro" id="IPR005944">
    <property type="entry name" value="Pro_iminopeptidase"/>
</dbReference>
<proteinExistence type="predicted"/>
<dbReference type="EMBL" id="BMJV01000008">
    <property type="protein sequence ID" value="GGG83104.1"/>
    <property type="molecule type" value="Genomic_DNA"/>
</dbReference>
<dbReference type="Pfam" id="PF00561">
    <property type="entry name" value="Abhydrolase_1"/>
    <property type="match status" value="1"/>
</dbReference>
<evidence type="ECO:0000259" key="2">
    <source>
        <dbReference type="Pfam" id="PF00561"/>
    </source>
</evidence>
<dbReference type="GO" id="GO:0005737">
    <property type="term" value="C:cytoplasm"/>
    <property type="evidence" value="ECO:0007669"/>
    <property type="project" value="InterPro"/>
</dbReference>
<dbReference type="GO" id="GO:0006508">
    <property type="term" value="P:proteolysis"/>
    <property type="evidence" value="ECO:0007669"/>
    <property type="project" value="InterPro"/>
</dbReference>
<gene>
    <name evidence="4" type="ORF">GCM10011415_36150</name>
</gene>
<dbReference type="GO" id="GO:0004177">
    <property type="term" value="F:aminopeptidase activity"/>
    <property type="evidence" value="ECO:0007669"/>
    <property type="project" value="UniProtKB-EC"/>
</dbReference>
<dbReference type="PANTHER" id="PTHR43722">
    <property type="entry name" value="PROLINE IMINOPEPTIDASE"/>
    <property type="match status" value="1"/>
</dbReference>
<dbReference type="InterPro" id="IPR029058">
    <property type="entry name" value="AB_hydrolase_fold"/>
</dbReference>
<comment type="caution">
    <text evidence="4">The sequence shown here is derived from an EMBL/GenBank/DDBJ whole genome shotgun (WGS) entry which is preliminary data.</text>
</comment>
<dbReference type="Proteomes" id="UP000617145">
    <property type="component" value="Unassembled WGS sequence"/>
</dbReference>
<dbReference type="AlphaFoldDB" id="A0A8J2ZNA1"/>
<accession>A0A8J2ZNA1</accession>
<dbReference type="PANTHER" id="PTHR43722:SF1">
    <property type="entry name" value="PROLINE IMINOPEPTIDASE"/>
    <property type="match status" value="1"/>
</dbReference>
<dbReference type="RefSeq" id="WP_188791683.1">
    <property type="nucleotide sequence ID" value="NZ_BMJV01000008.1"/>
</dbReference>
<sequence>MTADQIFAVLTALLAGEAAPEFQPLRDGGHVAAYPVTVEPCNLPLGTLEVEGQTVICGTVSVPESYDPPSERRVPLEFAILKAQTLAPAPDPIVYLHGGPAAGTLGSIGLVSNVLFPNHRRTRDIITFDQRAAALSSTSVRCYEGIADHIVDLVKVSREDPEAPDLGDFVAPCVDEILASGADLPAYNTANNARDVQALMRTLGYPEYNIYGISYGTRLALEVMRTAPDGMRSVVIDGVAPPTQKIYDDLLGPVVDTLDALLDQCAADADCATAYPDLEGDINRTFERLAKDPIPASRGAPEITADLLFDITFSLRNNWRDLRPITPYLPRIFHELADGKTDAIDAFLAMDDAGPAGRLAATPGLGEEERTLLRAALGIAAASAELDAGVTDVITRLRSDLATDTDAVSVAEAFEIRSTEAARALSDADAKAAMLRDYALLQTTEPARAPLLSWVDTHFAGSDQSDLRQLVLAMSDTDLSRTFEIADEQATIYELLLASKLGVEIYACQEDVPWNSLEGLRARMEEVGARFPFLAAEENVADVIATFEDCAAFTQSPREGFHEPIVSDIPTLVLNGTLDIQTSWRWGGVAAETLSRAHNYIVPEAGHGSIAYQPCANDISVAFLNAPDAVPDTSCLATLTPHFILPDGSMSGGAN</sequence>
<dbReference type="InterPro" id="IPR000073">
    <property type="entry name" value="AB_hydrolase_1"/>
</dbReference>
<organism evidence="4 5">
    <name type="scientific">Salipiger pallidus</name>
    <dbReference type="NCBI Taxonomy" id="1775170"/>
    <lineage>
        <taxon>Bacteria</taxon>
        <taxon>Pseudomonadati</taxon>
        <taxon>Pseudomonadota</taxon>
        <taxon>Alphaproteobacteria</taxon>
        <taxon>Rhodobacterales</taxon>
        <taxon>Roseobacteraceae</taxon>
        <taxon>Salipiger</taxon>
    </lineage>
</organism>
<name>A0A8J2ZNA1_9RHOB</name>
<keyword evidence="5" id="KW-1185">Reference proteome</keyword>
<evidence type="ECO:0000259" key="3">
    <source>
        <dbReference type="Pfam" id="PF08386"/>
    </source>
</evidence>
<feature type="domain" description="Peptidase S33 tripeptidyl aminopeptidase-like C-terminal" evidence="3">
    <location>
        <begin position="544"/>
        <end position="635"/>
    </location>
</feature>
<evidence type="ECO:0000256" key="1">
    <source>
        <dbReference type="ARBA" id="ARBA00021843"/>
    </source>
</evidence>
<dbReference type="InterPro" id="IPR013595">
    <property type="entry name" value="Pept_S33_TAP-like_C"/>
</dbReference>
<feature type="domain" description="AB hydrolase-1" evidence="2">
    <location>
        <begin position="92"/>
        <end position="255"/>
    </location>
</feature>
<protein>
    <recommendedName>
        <fullName evidence="1">Proline iminopeptidase</fullName>
    </recommendedName>
</protein>
<reference evidence="4" key="2">
    <citation type="submission" date="2020-09" db="EMBL/GenBank/DDBJ databases">
        <authorList>
            <person name="Sun Q."/>
            <person name="Zhou Y."/>
        </authorList>
    </citation>
    <scope>NUCLEOTIDE SEQUENCE</scope>
    <source>
        <strain evidence="4">CGMCC 1.15762</strain>
    </source>
</reference>
<reference evidence="4" key="1">
    <citation type="journal article" date="2014" name="Int. J. Syst. Evol. Microbiol.">
        <title>Complete genome sequence of Corynebacterium casei LMG S-19264T (=DSM 44701T), isolated from a smear-ripened cheese.</title>
        <authorList>
            <consortium name="US DOE Joint Genome Institute (JGI-PGF)"/>
            <person name="Walter F."/>
            <person name="Albersmeier A."/>
            <person name="Kalinowski J."/>
            <person name="Ruckert C."/>
        </authorList>
    </citation>
    <scope>NUCLEOTIDE SEQUENCE</scope>
    <source>
        <strain evidence="4">CGMCC 1.15762</strain>
    </source>
</reference>